<feature type="compositionally biased region" description="Pro residues" evidence="5">
    <location>
        <begin position="1818"/>
        <end position="1844"/>
    </location>
</feature>
<feature type="region of interest" description="Disordered" evidence="5">
    <location>
        <begin position="1630"/>
        <end position="1694"/>
    </location>
</feature>
<dbReference type="Gene3D" id="2.60.120.260">
    <property type="entry name" value="Galactose-binding domain-like"/>
    <property type="match status" value="4"/>
</dbReference>
<dbReference type="Proteomes" id="UP000824035">
    <property type="component" value="Unassembled WGS sequence"/>
</dbReference>
<feature type="domain" description="BIG2" evidence="8">
    <location>
        <begin position="1730"/>
        <end position="1809"/>
    </location>
</feature>
<keyword evidence="2" id="KW-0378">Hydrolase</keyword>
<dbReference type="Pfam" id="PF02836">
    <property type="entry name" value="Glyco_hydro_2_C"/>
    <property type="match status" value="1"/>
</dbReference>
<dbReference type="SUPFAM" id="SSF49303">
    <property type="entry name" value="beta-Galactosidase/glucuronidase domain"/>
    <property type="match status" value="1"/>
</dbReference>
<reference evidence="9" key="1">
    <citation type="journal article" date="2021" name="PeerJ">
        <title>Extensive microbial diversity within the chicken gut microbiome revealed by metagenomics and culture.</title>
        <authorList>
            <person name="Gilroy R."/>
            <person name="Ravi A."/>
            <person name="Getino M."/>
            <person name="Pursley I."/>
            <person name="Horton D.L."/>
            <person name="Alikhan N.F."/>
            <person name="Baker D."/>
            <person name="Gharbi K."/>
            <person name="Hall N."/>
            <person name="Watson M."/>
            <person name="Adriaenssens E.M."/>
            <person name="Foster-Nyarko E."/>
            <person name="Jarju S."/>
            <person name="Secka A."/>
            <person name="Antonio M."/>
            <person name="Oren A."/>
            <person name="Chaudhuri R.R."/>
            <person name="La Ragione R."/>
            <person name="Hildebrand F."/>
            <person name="Pallen M.J."/>
        </authorList>
    </citation>
    <scope>NUCLEOTIDE SEQUENCE</scope>
    <source>
        <strain evidence="9">ChiGjej4B4-18154</strain>
    </source>
</reference>
<dbReference type="Pfam" id="PF00703">
    <property type="entry name" value="Glyco_hydro_2"/>
    <property type="match status" value="1"/>
</dbReference>
<dbReference type="Pfam" id="PF07532">
    <property type="entry name" value="Big_4"/>
    <property type="match status" value="1"/>
</dbReference>
<evidence type="ECO:0000313" key="9">
    <source>
        <dbReference type="EMBL" id="HIZ30984.1"/>
    </source>
</evidence>
<dbReference type="Pfam" id="PF07554">
    <property type="entry name" value="FIVAR"/>
    <property type="match status" value="2"/>
</dbReference>
<feature type="compositionally biased region" description="Pro residues" evidence="5">
    <location>
        <begin position="1634"/>
        <end position="1650"/>
    </location>
</feature>
<dbReference type="InterPro" id="IPR036156">
    <property type="entry name" value="Beta-gal/glucu_dom_sf"/>
</dbReference>
<feature type="compositionally biased region" description="Low complexity" evidence="5">
    <location>
        <begin position="1652"/>
        <end position="1682"/>
    </location>
</feature>
<dbReference type="GO" id="GO:0005975">
    <property type="term" value="P:carbohydrate metabolic process"/>
    <property type="evidence" value="ECO:0007669"/>
    <property type="project" value="InterPro"/>
</dbReference>
<dbReference type="InterPro" id="IPR006104">
    <property type="entry name" value="Glyco_hydro_2_N"/>
</dbReference>
<protein>
    <submittedName>
        <fullName evidence="9">FIVAR domain-containing protein</fullName>
    </submittedName>
</protein>
<dbReference type="PANTHER" id="PTHR42732:SF1">
    <property type="entry name" value="BETA-MANNOSIDASE"/>
    <property type="match status" value="1"/>
</dbReference>
<reference evidence="9" key="2">
    <citation type="submission" date="2021-04" db="EMBL/GenBank/DDBJ databases">
        <authorList>
            <person name="Gilroy R."/>
        </authorList>
    </citation>
    <scope>NUCLEOTIDE SEQUENCE</scope>
    <source>
        <strain evidence="9">ChiGjej4B4-18154</strain>
    </source>
</reference>
<dbReference type="Pfam" id="PF02368">
    <property type="entry name" value="Big_2"/>
    <property type="match status" value="1"/>
</dbReference>
<comment type="caution">
    <text evidence="9">The sequence shown here is derived from an EMBL/GenBank/DDBJ whole genome shotgun (WGS) entry which is preliminary data.</text>
</comment>
<dbReference type="Gene3D" id="3.20.20.80">
    <property type="entry name" value="Glycosidases"/>
    <property type="match status" value="1"/>
</dbReference>
<dbReference type="InterPro" id="IPR006103">
    <property type="entry name" value="Glyco_hydro_2_cat"/>
</dbReference>
<keyword evidence="6" id="KW-0472">Membrane</keyword>
<dbReference type="Pfam" id="PF02837">
    <property type="entry name" value="Glyco_hydro_2_N"/>
    <property type="match status" value="1"/>
</dbReference>
<keyword evidence="6" id="KW-0812">Transmembrane</keyword>
<dbReference type="PROSITE" id="PS00608">
    <property type="entry name" value="GLYCOSYL_HYDROL_F2_2"/>
    <property type="match status" value="1"/>
</dbReference>
<dbReference type="SUPFAM" id="SSF51445">
    <property type="entry name" value="(Trans)glycosidases"/>
    <property type="match status" value="1"/>
</dbReference>
<keyword evidence="6" id="KW-1133">Transmembrane helix</keyword>
<name>A0A9D2J089_9FIRM</name>
<dbReference type="PANTHER" id="PTHR42732">
    <property type="entry name" value="BETA-GALACTOSIDASE"/>
    <property type="match status" value="1"/>
</dbReference>
<dbReference type="Gene3D" id="1.20.1270.90">
    <property type="entry name" value="AF1782-like"/>
    <property type="match status" value="2"/>
</dbReference>
<sequence length="1932" mass="211232">MKRIVSGLLAFALAASCLAPTAFAEEKLYEEAFQQRVAQIALPQQNGAPQQELKENERQVLDFNTDWLFIPGDDSAAKEQDYDESGARAVSLPHAREAYDLYDPDIEGLQTVDWYRRHFTLPEEEKGDRVIVEFNGGGQINRVYVNGVLVGEAKGTFTHFSFDITDYVTFGAYDNVIAVQVDSRYHSGEMPPGKNIDFHFFGGLHGEASMTLVDNLRSDSVFYYNDPVVNGCETAVLNGWIDLANDYPQAEQVTVRSVVKDAQGAVVSEQEIQAEAPSMEITQAKLAHNIAAPHLWSPDDPYLYTVETSILADGVCTDRVETTIGIRTLTATKPNETTGQFYLNGEPIEIIGGNRHMQAPYLGNSLTSKLNEKDAETLKHDLGINFVRTSHYQTDPSFLEACDRLGIMVEEEPLGWQDTPGWEQFCYSAEEMVKRDRNHASIVMWSIIPNERMQNFPSVEAGRERQETTKALDPSRLTIQEEFKSSEVIADVYGWHDYTNPGASNPFSVPAKAKSWFVTEWNTNLGKHFIIPNDSETRKILQVEQDGLKLSQLSTNSRIMGSLKWDLFGYMTPMSEDDRGKNVDLWRCSGVYGHWRDPLHKTWIAYLMAAQAPNPDDVGDILFINSEWKEDSPKSLTVSTNLDVVELYYGQGDNAPELVGRLEAPNELLKLENGLFRFDLGDRSWTEDSWLLAKGYRENSAQPVKEHIVYASTYASEKDGATLTLHNTIGDITADGADVAWLLAELKDKNGQREFYGDDNVTAEILSGPGELVYSGDDPIMVDGLSGFYLRSEQDVPGDTVIRAAADLGETLDDDDPSVRYSDGWTKVTGKQDSWENGYHQAASGESAEITFTGTQLAIYSESQPGGGRAVLTVDGRDAGSMQCGNADKYGVIANQQVWKSPVLEYGTHTVTVTAQGKVNIDRLKVFDGKSDVEATITVTSLADESRRVPLDPTLPDAPQPEENPRLALEMTLSEAAGLDRSQYTEGTLALLDDAVAYAESVLQMSQPTNAILSKALDQLRTAMNGLQQTGVTRIPHTRTCMEGQLGGVAYVEQVAGTWTNNGGNNTYANKQRTDQDYYSITFEGVKIELYSQMDNAHGYAAVSIDDGEEVIVDQFRDPRVTGEKFWESDILEPGQHTVKVRVTGTPSQNPANACVSFGYAMVYEKIDPLQQEKTALAAAMARADTLDRERYTTESLDLLDGKMLEAERVLRDSEAQLEEVQKIRQELEQALSALEPNTVVETITVDCTDADRTTQQGTLNKAYYFAKNASSWVLEHADKPELQNRYLKKVNTADVPVPYAEICFEGTGIDVLARYSTTSGYARVEILNEAGEVVREQKDISLYDANVGSGVPGTRSIYQVSDLEQGKYTFRLYPMNKSAQEGTGLTSINFARAVITTGAKETQPDVSALQQAVERLNAFSMEGLHSQVRMAFESETICLVNNSYGLLTGTWPNVAVTDPLPGGATATRIGRIVEDIQALLTEMEQPLVVTQVRAPADVNVPFGTPVAQLALPETVVVTSSLQQSERLPVSWQCEEYNPEQPGSYVFVGTIALPEGMTNPDDVKARLTVNVAEKEETLYPIEVLTEGGQAEIQVPQQAAENAAVEVTIDPETTGFTIETIQGVWQQDATALQPEPEPQPVPEPQPEPEVPTEPETQAEPVTQAEPEPQTEPETQAEAATQPEPADEPETPAVQENPLEIQEVEAGIRYSFTMPAGKVKLTVRLKAVQPTAVERVSIEGAPASVEVGSELVLTAKVEPADAEYTGVTWTVNGEAMEWSSRGNELVLTARKEGSVTVTASAGGVVSEGVTIEVRQKEAPTPAPTEAPAPDPTPAPTPVPTPAPTPKPLATARPVATATPGPTAEPAEEPTPEPTQAPAETPAPSAQPEGETEGETPAAADEAETGGWILPAVIAAALAGAAIIVVIVIRRRKEE</sequence>
<keyword evidence="3" id="KW-0326">Glycosidase</keyword>
<feature type="coiled-coil region" evidence="4">
    <location>
        <begin position="1170"/>
        <end position="1238"/>
    </location>
</feature>
<dbReference type="InterPro" id="IPR051913">
    <property type="entry name" value="GH2_Domain-Containing"/>
</dbReference>
<gene>
    <name evidence="9" type="ORF">H9813_07145</name>
</gene>
<dbReference type="EMBL" id="DXBV01000068">
    <property type="protein sequence ID" value="HIZ30984.1"/>
    <property type="molecule type" value="Genomic_DNA"/>
</dbReference>
<evidence type="ECO:0000256" key="6">
    <source>
        <dbReference type="SAM" id="Phobius"/>
    </source>
</evidence>
<dbReference type="InterPro" id="IPR011081">
    <property type="entry name" value="Big_4"/>
</dbReference>
<evidence type="ECO:0000256" key="5">
    <source>
        <dbReference type="SAM" id="MobiDB-lite"/>
    </source>
</evidence>
<keyword evidence="4" id="KW-0175">Coiled coil</keyword>
<evidence type="ECO:0000256" key="4">
    <source>
        <dbReference type="SAM" id="Coils"/>
    </source>
</evidence>
<evidence type="ECO:0000256" key="3">
    <source>
        <dbReference type="ARBA" id="ARBA00023295"/>
    </source>
</evidence>
<feature type="signal peptide" evidence="7">
    <location>
        <begin position="1"/>
        <end position="24"/>
    </location>
</feature>
<dbReference type="PROSITE" id="PS51257">
    <property type="entry name" value="PROKAR_LIPOPROTEIN"/>
    <property type="match status" value="1"/>
</dbReference>
<feature type="transmembrane region" description="Helical" evidence="6">
    <location>
        <begin position="1905"/>
        <end position="1926"/>
    </location>
</feature>
<dbReference type="Gene3D" id="2.60.40.10">
    <property type="entry name" value="Immunoglobulins"/>
    <property type="match status" value="2"/>
</dbReference>
<evidence type="ECO:0000313" key="10">
    <source>
        <dbReference type="Proteomes" id="UP000824035"/>
    </source>
</evidence>
<dbReference type="InterPro" id="IPR013783">
    <property type="entry name" value="Ig-like_fold"/>
</dbReference>
<evidence type="ECO:0000259" key="8">
    <source>
        <dbReference type="SMART" id="SM00635"/>
    </source>
</evidence>
<feature type="compositionally biased region" description="Low complexity" evidence="5">
    <location>
        <begin position="1845"/>
        <end position="1862"/>
    </location>
</feature>
<accession>A0A9D2J089</accession>
<feature type="compositionally biased region" description="Low complexity" evidence="5">
    <location>
        <begin position="1871"/>
        <end position="1897"/>
    </location>
</feature>
<dbReference type="InterPro" id="IPR017853">
    <property type="entry name" value="GH"/>
</dbReference>
<feature type="region of interest" description="Disordered" evidence="5">
    <location>
        <begin position="1814"/>
        <end position="1900"/>
    </location>
</feature>
<feature type="chain" id="PRO_5038460232" evidence="7">
    <location>
        <begin position="25"/>
        <end position="1932"/>
    </location>
</feature>
<dbReference type="InterPro" id="IPR006102">
    <property type="entry name" value="Ig-like_GH2"/>
</dbReference>
<dbReference type="SUPFAM" id="SSF49785">
    <property type="entry name" value="Galactose-binding domain-like"/>
    <property type="match status" value="1"/>
</dbReference>
<dbReference type="InterPro" id="IPR023232">
    <property type="entry name" value="Glyco_hydro_2_AS"/>
</dbReference>
<dbReference type="InterPro" id="IPR008979">
    <property type="entry name" value="Galactose-bd-like_sf"/>
</dbReference>
<dbReference type="GO" id="GO:0004553">
    <property type="term" value="F:hydrolase activity, hydrolyzing O-glycosyl compounds"/>
    <property type="evidence" value="ECO:0007669"/>
    <property type="project" value="InterPro"/>
</dbReference>
<proteinExistence type="inferred from homology"/>
<dbReference type="Gene3D" id="2.60.40.1080">
    <property type="match status" value="1"/>
</dbReference>
<keyword evidence="7" id="KW-0732">Signal</keyword>
<dbReference type="SMART" id="SM00635">
    <property type="entry name" value="BID_2"/>
    <property type="match status" value="1"/>
</dbReference>
<evidence type="ECO:0000256" key="2">
    <source>
        <dbReference type="ARBA" id="ARBA00022801"/>
    </source>
</evidence>
<evidence type="ECO:0000256" key="1">
    <source>
        <dbReference type="ARBA" id="ARBA00007401"/>
    </source>
</evidence>
<dbReference type="InterPro" id="IPR003343">
    <property type="entry name" value="Big_2"/>
</dbReference>
<organism evidence="9 10">
    <name type="scientific">Candidatus Allofournierella merdipullorum</name>
    <dbReference type="NCBI Taxonomy" id="2838595"/>
    <lineage>
        <taxon>Bacteria</taxon>
        <taxon>Bacillati</taxon>
        <taxon>Bacillota</taxon>
        <taxon>Clostridia</taxon>
        <taxon>Eubacteriales</taxon>
        <taxon>Oscillospiraceae</taxon>
        <taxon>Allofournierella</taxon>
    </lineage>
</organism>
<evidence type="ECO:0000256" key="7">
    <source>
        <dbReference type="SAM" id="SignalP"/>
    </source>
</evidence>
<comment type="similarity">
    <text evidence="1">Belongs to the glycosyl hydrolase 2 family.</text>
</comment>